<dbReference type="PANTHER" id="PTHR33778:SF1">
    <property type="entry name" value="MAGNESIUM TRANSPORTER YHID-RELATED"/>
    <property type="match status" value="1"/>
</dbReference>
<gene>
    <name evidence="9" type="ORF">GXP69_12275</name>
</gene>
<name>A0A6B3LNI6_9BACT</name>
<accession>A0A6B3LNI6</accession>
<evidence type="ECO:0000313" key="9">
    <source>
        <dbReference type="EMBL" id="NEM98472.1"/>
    </source>
</evidence>
<evidence type="ECO:0000256" key="2">
    <source>
        <dbReference type="ARBA" id="ARBA00009298"/>
    </source>
</evidence>
<keyword evidence="6 7" id="KW-0472">Membrane</keyword>
<keyword evidence="3" id="KW-1003">Cell membrane</keyword>
<feature type="domain" description="MgtC/SapB/SrpB/YhiD N-terminal" evidence="8">
    <location>
        <begin position="21"/>
        <end position="146"/>
    </location>
</feature>
<feature type="transmembrane region" description="Helical" evidence="7">
    <location>
        <begin position="110"/>
        <end position="142"/>
    </location>
</feature>
<dbReference type="RefSeq" id="WP_163915367.1">
    <property type="nucleotide sequence ID" value="NZ_JAAGWD010000005.1"/>
</dbReference>
<evidence type="ECO:0000259" key="8">
    <source>
        <dbReference type="Pfam" id="PF02308"/>
    </source>
</evidence>
<dbReference type="EMBL" id="JAAGWD010000005">
    <property type="protein sequence ID" value="NEM98472.1"/>
    <property type="molecule type" value="Genomic_DNA"/>
</dbReference>
<proteinExistence type="inferred from homology"/>
<reference evidence="9 10" key="1">
    <citation type="submission" date="2020-02" db="EMBL/GenBank/DDBJ databases">
        <authorList>
            <person name="Kim M.K."/>
        </authorList>
    </citation>
    <scope>NUCLEOTIDE SEQUENCE [LARGE SCALE GENOMIC DNA]</scope>
    <source>
        <strain evidence="9 10">BT327</strain>
    </source>
</reference>
<dbReference type="PANTHER" id="PTHR33778">
    <property type="entry name" value="PROTEIN MGTC"/>
    <property type="match status" value="1"/>
</dbReference>
<dbReference type="AlphaFoldDB" id="A0A6B3LNI6"/>
<evidence type="ECO:0000256" key="4">
    <source>
        <dbReference type="ARBA" id="ARBA00022692"/>
    </source>
</evidence>
<keyword evidence="5 7" id="KW-1133">Transmembrane helix</keyword>
<evidence type="ECO:0000256" key="5">
    <source>
        <dbReference type="ARBA" id="ARBA00022989"/>
    </source>
</evidence>
<feature type="transmembrane region" description="Helical" evidence="7">
    <location>
        <begin position="43"/>
        <end position="63"/>
    </location>
</feature>
<comment type="caution">
    <text evidence="9">The sequence shown here is derived from an EMBL/GenBank/DDBJ whole genome shotgun (WGS) entry which is preliminary data.</text>
</comment>
<comment type="similarity">
    <text evidence="2">Belongs to the MgtC/SapB family.</text>
</comment>
<protein>
    <submittedName>
        <fullName evidence="9">MgtC/SapB family protein</fullName>
    </submittedName>
</protein>
<evidence type="ECO:0000256" key="3">
    <source>
        <dbReference type="ARBA" id="ARBA00022475"/>
    </source>
</evidence>
<sequence>MDLILFDSHEVTLGNVVIRVLLSAVLGGLLGWEREKRRQQAGLRTHIVIAVGACLLMLISVYIPQTFSEYRNVDPARLAAQVVSGIGFLGAGAIFRLGGNTHGLTTAATIWAVAAVGLAVGVGMYAPAAVVTIVLLFVLAVLDKVGKRYLNTGTLKTLKITYESSKIETSKILGILENHDIITNNINIVQSKNRQHTTIKLYVYVPKALHVKQLYKELNDLKNVGRISLGQDF</sequence>
<evidence type="ECO:0000256" key="1">
    <source>
        <dbReference type="ARBA" id="ARBA00004651"/>
    </source>
</evidence>
<dbReference type="InterPro" id="IPR003416">
    <property type="entry name" value="MgtC/SapB/SrpB/YhiD_fam"/>
</dbReference>
<keyword evidence="4 7" id="KW-0812">Transmembrane</keyword>
<dbReference type="PRINTS" id="PR01837">
    <property type="entry name" value="MGTCSAPBPROT"/>
</dbReference>
<evidence type="ECO:0000256" key="7">
    <source>
        <dbReference type="SAM" id="Phobius"/>
    </source>
</evidence>
<feature type="transmembrane region" description="Helical" evidence="7">
    <location>
        <begin position="78"/>
        <end position="98"/>
    </location>
</feature>
<comment type="subcellular location">
    <subcellularLocation>
        <location evidence="1">Cell membrane</location>
        <topology evidence="1">Multi-pass membrane protein</topology>
    </subcellularLocation>
</comment>
<dbReference type="Pfam" id="PF02308">
    <property type="entry name" value="MgtC"/>
    <property type="match status" value="1"/>
</dbReference>
<dbReference type="InterPro" id="IPR049177">
    <property type="entry name" value="MgtC_SapB_SrpB_YhiD_N"/>
</dbReference>
<evidence type="ECO:0000313" key="10">
    <source>
        <dbReference type="Proteomes" id="UP000474777"/>
    </source>
</evidence>
<dbReference type="GO" id="GO:0005886">
    <property type="term" value="C:plasma membrane"/>
    <property type="evidence" value="ECO:0007669"/>
    <property type="project" value="UniProtKB-SubCell"/>
</dbReference>
<dbReference type="Proteomes" id="UP000474777">
    <property type="component" value="Unassembled WGS sequence"/>
</dbReference>
<evidence type="ECO:0000256" key="6">
    <source>
        <dbReference type="ARBA" id="ARBA00023136"/>
    </source>
</evidence>
<feature type="transmembrane region" description="Helical" evidence="7">
    <location>
        <begin position="12"/>
        <end position="31"/>
    </location>
</feature>
<keyword evidence="10" id="KW-1185">Reference proteome</keyword>
<organism evidence="9 10">
    <name type="scientific">Pontibacter burrus</name>
    <dbReference type="NCBI Taxonomy" id="2704466"/>
    <lineage>
        <taxon>Bacteria</taxon>
        <taxon>Pseudomonadati</taxon>
        <taxon>Bacteroidota</taxon>
        <taxon>Cytophagia</taxon>
        <taxon>Cytophagales</taxon>
        <taxon>Hymenobacteraceae</taxon>
        <taxon>Pontibacter</taxon>
    </lineage>
</organism>